<feature type="transmembrane region" description="Helical" evidence="1">
    <location>
        <begin position="185"/>
        <end position="210"/>
    </location>
</feature>
<keyword evidence="3" id="KW-1185">Reference proteome</keyword>
<keyword evidence="1" id="KW-1133">Transmembrane helix</keyword>
<gene>
    <name evidence="2" type="ORF">GSI01S_15_00150</name>
</gene>
<dbReference type="Pfam" id="PF13347">
    <property type="entry name" value="MFS_2"/>
    <property type="match status" value="1"/>
</dbReference>
<proteinExistence type="predicted"/>
<dbReference type="InterPro" id="IPR036259">
    <property type="entry name" value="MFS_trans_sf"/>
</dbReference>
<protein>
    <submittedName>
        <fullName evidence="2">Putative major facilitator superfamily transporter</fullName>
    </submittedName>
</protein>
<dbReference type="PANTHER" id="PTHR11328">
    <property type="entry name" value="MAJOR FACILITATOR SUPERFAMILY DOMAIN-CONTAINING PROTEIN"/>
    <property type="match status" value="1"/>
</dbReference>
<feature type="transmembrane region" description="Helical" evidence="1">
    <location>
        <begin position="374"/>
        <end position="395"/>
    </location>
</feature>
<dbReference type="RefSeq" id="WP_006896548.1">
    <property type="nucleotide sequence ID" value="NZ_BANU01000015.1"/>
</dbReference>
<accession>L7LK65</accession>
<organism evidence="2 3">
    <name type="scientific">Gordonia sihwensis NBRC 108236</name>
    <dbReference type="NCBI Taxonomy" id="1223544"/>
    <lineage>
        <taxon>Bacteria</taxon>
        <taxon>Bacillati</taxon>
        <taxon>Actinomycetota</taxon>
        <taxon>Actinomycetes</taxon>
        <taxon>Mycobacteriales</taxon>
        <taxon>Gordoniaceae</taxon>
        <taxon>Gordonia</taxon>
    </lineage>
</organism>
<feature type="transmembrane region" description="Helical" evidence="1">
    <location>
        <begin position="16"/>
        <end position="39"/>
    </location>
</feature>
<dbReference type="AlphaFoldDB" id="L7LK65"/>
<feature type="transmembrane region" description="Helical" evidence="1">
    <location>
        <begin position="111"/>
        <end position="131"/>
    </location>
</feature>
<feature type="transmembrane region" description="Helical" evidence="1">
    <location>
        <begin position="86"/>
        <end position="105"/>
    </location>
</feature>
<dbReference type="eggNOG" id="COG2211">
    <property type="taxonomic scope" value="Bacteria"/>
</dbReference>
<evidence type="ECO:0000256" key="1">
    <source>
        <dbReference type="SAM" id="Phobius"/>
    </source>
</evidence>
<feature type="transmembrane region" description="Helical" evidence="1">
    <location>
        <begin position="271"/>
        <end position="294"/>
    </location>
</feature>
<dbReference type="SUPFAM" id="SSF103473">
    <property type="entry name" value="MFS general substrate transporter"/>
    <property type="match status" value="1"/>
</dbReference>
<keyword evidence="1" id="KW-0812">Transmembrane</keyword>
<dbReference type="PANTHER" id="PTHR11328:SF24">
    <property type="entry name" value="MAJOR FACILITATOR SUPERFAMILY (MFS) PROFILE DOMAIN-CONTAINING PROTEIN"/>
    <property type="match status" value="1"/>
</dbReference>
<dbReference type="InterPro" id="IPR039672">
    <property type="entry name" value="MFS_2"/>
</dbReference>
<name>L7LK65_9ACTN</name>
<dbReference type="Gene3D" id="1.20.1250.20">
    <property type="entry name" value="MFS general substrate transporter like domains"/>
    <property type="match status" value="1"/>
</dbReference>
<dbReference type="GO" id="GO:0008643">
    <property type="term" value="P:carbohydrate transport"/>
    <property type="evidence" value="ECO:0007669"/>
    <property type="project" value="InterPro"/>
</dbReference>
<evidence type="ECO:0000313" key="2">
    <source>
        <dbReference type="EMBL" id="GAC61146.1"/>
    </source>
</evidence>
<keyword evidence="1" id="KW-0472">Membrane</keyword>
<dbReference type="GO" id="GO:0005886">
    <property type="term" value="C:plasma membrane"/>
    <property type="evidence" value="ECO:0007669"/>
    <property type="project" value="TreeGrafter"/>
</dbReference>
<feature type="transmembrane region" description="Helical" evidence="1">
    <location>
        <begin position="330"/>
        <end position="353"/>
    </location>
</feature>
<comment type="caution">
    <text evidence="2">The sequence shown here is derived from an EMBL/GenBank/DDBJ whole genome shotgun (WGS) entry which is preliminary data.</text>
</comment>
<feature type="transmembrane region" description="Helical" evidence="1">
    <location>
        <begin position="45"/>
        <end position="65"/>
    </location>
</feature>
<dbReference type="Proteomes" id="UP000035083">
    <property type="component" value="Unassembled WGS sequence"/>
</dbReference>
<sequence>MSVSTSAPPVSRRVTAGFAAGSLGTGGFGVLPGLVLAYYLTDTLAVGALLASAIVVIPKIVDVLVNPLIGARNDTAFAATGSRTRLMWIGTLAIVPTFILTFAAPTAAPPAVAALWVLVFFTTAAVAYACFQVPYIALPTDLTPDYHARTRLISARIAVLALAILLIGAGAPAVRDALGGGAAGYAVMAAVSVAVIAGGMAVSTAVAGAAGRRAPIRARTATHAVGGAAAFRAVRDHHHYRVLLSVFVIQALASAVMLAGAQYLATYVLDSSAALTPLFVALVAPALLVMPLWVRVGRRFGKLRGLYAASALFLLADVILAFAIAAPGAWVFGVLAITGVGYAGMQTFPLAMLPDVIDEYSARTGREQGGALSGLWTAGETLGMAVGPGLYLLVLAATGFVSSTADTVADQPRSAIIGITAGFSVLPAVLVTLSLVLLTRYERRHP</sequence>
<dbReference type="EMBL" id="BANU01000015">
    <property type="protein sequence ID" value="GAC61146.1"/>
    <property type="molecule type" value="Genomic_DNA"/>
</dbReference>
<feature type="transmembrane region" description="Helical" evidence="1">
    <location>
        <begin position="242"/>
        <end position="265"/>
    </location>
</feature>
<evidence type="ECO:0000313" key="3">
    <source>
        <dbReference type="Proteomes" id="UP000035083"/>
    </source>
</evidence>
<reference evidence="2 3" key="1">
    <citation type="submission" date="2012-12" db="EMBL/GenBank/DDBJ databases">
        <title>Whole genome shotgun sequence of Gordonia sihwensis NBRC 108236.</title>
        <authorList>
            <person name="Yoshida I."/>
            <person name="Hosoyama A."/>
            <person name="Tsuchikane K."/>
            <person name="Ando Y."/>
            <person name="Baba S."/>
            <person name="Ohji S."/>
            <person name="Hamada M."/>
            <person name="Tamura T."/>
            <person name="Yamazoe A."/>
            <person name="Yamazaki S."/>
            <person name="Fujita N."/>
        </authorList>
    </citation>
    <scope>NUCLEOTIDE SEQUENCE [LARGE SCALE GENOMIC DNA]</scope>
    <source>
        <strain evidence="2 3">NBRC 108236</strain>
    </source>
</reference>
<feature type="transmembrane region" description="Helical" evidence="1">
    <location>
        <begin position="306"/>
        <end position="324"/>
    </location>
</feature>
<feature type="transmembrane region" description="Helical" evidence="1">
    <location>
        <begin position="152"/>
        <end position="173"/>
    </location>
</feature>
<feature type="transmembrane region" description="Helical" evidence="1">
    <location>
        <begin position="415"/>
        <end position="438"/>
    </location>
</feature>
<dbReference type="GO" id="GO:0015293">
    <property type="term" value="F:symporter activity"/>
    <property type="evidence" value="ECO:0007669"/>
    <property type="project" value="InterPro"/>
</dbReference>